<gene>
    <name evidence="2" type="ORF">G3M99_06850</name>
</gene>
<feature type="transmembrane region" description="Helical" evidence="1">
    <location>
        <begin position="63"/>
        <end position="90"/>
    </location>
</feature>
<evidence type="ECO:0000256" key="1">
    <source>
        <dbReference type="SAM" id="Phobius"/>
    </source>
</evidence>
<proteinExistence type="predicted"/>
<evidence type="ECO:0000313" key="2">
    <source>
        <dbReference type="EMBL" id="NEU04583.1"/>
    </source>
</evidence>
<keyword evidence="1" id="KW-0812">Transmembrane</keyword>
<dbReference type="RefSeq" id="WP_199869636.1">
    <property type="nucleotide sequence ID" value="NZ_JAAGPU010000010.1"/>
</dbReference>
<keyword evidence="1" id="KW-0472">Membrane</keyword>
<feature type="transmembrane region" description="Helical" evidence="1">
    <location>
        <begin position="6"/>
        <end position="26"/>
    </location>
</feature>
<name>A0A6M0H3D7_9CLOT</name>
<feature type="transmembrane region" description="Helical" evidence="1">
    <location>
        <begin position="33"/>
        <end position="51"/>
    </location>
</feature>
<protein>
    <submittedName>
        <fullName evidence="2">Uncharacterized protein</fullName>
    </submittedName>
</protein>
<evidence type="ECO:0000313" key="3">
    <source>
        <dbReference type="Proteomes" id="UP000481872"/>
    </source>
</evidence>
<keyword evidence="1" id="KW-1133">Transmembrane helix</keyword>
<accession>A0A6M0H3D7</accession>
<dbReference type="AlphaFoldDB" id="A0A6M0H3D7"/>
<comment type="caution">
    <text evidence="2">The sequence shown here is derived from an EMBL/GenBank/DDBJ whole genome shotgun (WGS) entry which is preliminary data.</text>
</comment>
<reference evidence="2 3" key="1">
    <citation type="submission" date="2020-02" db="EMBL/GenBank/DDBJ databases">
        <title>Genome assembly of a novel Clostridium senegalense strain.</title>
        <authorList>
            <person name="Gupta T.B."/>
            <person name="Jauregui R."/>
            <person name="Maclean P."/>
            <person name="Nawarathana A."/>
            <person name="Brightwell G."/>
        </authorList>
    </citation>
    <scope>NUCLEOTIDE SEQUENCE [LARGE SCALE GENOMIC DNA]</scope>
    <source>
        <strain evidence="2 3">AGRFS4</strain>
    </source>
</reference>
<organism evidence="2 3">
    <name type="scientific">Clostridium senegalense</name>
    <dbReference type="NCBI Taxonomy" id="1465809"/>
    <lineage>
        <taxon>Bacteria</taxon>
        <taxon>Bacillati</taxon>
        <taxon>Bacillota</taxon>
        <taxon>Clostridia</taxon>
        <taxon>Eubacteriales</taxon>
        <taxon>Clostridiaceae</taxon>
        <taxon>Clostridium</taxon>
    </lineage>
</organism>
<dbReference type="EMBL" id="JAAGPU010000010">
    <property type="protein sequence ID" value="NEU04583.1"/>
    <property type="molecule type" value="Genomic_DNA"/>
</dbReference>
<sequence length="91" mass="10174">MNHTNIKFIVFISGMIAIISYLIGVISKITIPAISPISLAVLMAGLIYLKKQQFKEGNLDRNYYLIILFIGSIGIILNIYTAISQLIIFLK</sequence>
<dbReference type="Proteomes" id="UP000481872">
    <property type="component" value="Unassembled WGS sequence"/>
</dbReference>
<keyword evidence="3" id="KW-1185">Reference proteome</keyword>